<evidence type="ECO:0000313" key="2">
    <source>
        <dbReference type="EMBL" id="SOD89701.1"/>
    </source>
</evidence>
<proteinExistence type="predicted"/>
<organism evidence="2 3">
    <name type="scientific">Spirosoma fluviale</name>
    <dbReference type="NCBI Taxonomy" id="1597977"/>
    <lineage>
        <taxon>Bacteria</taxon>
        <taxon>Pseudomonadati</taxon>
        <taxon>Bacteroidota</taxon>
        <taxon>Cytophagia</taxon>
        <taxon>Cytophagales</taxon>
        <taxon>Cytophagaceae</taxon>
        <taxon>Spirosoma</taxon>
    </lineage>
</organism>
<dbReference type="OrthoDB" id="9800162at2"/>
<dbReference type="RefSeq" id="WP_097126743.1">
    <property type="nucleotide sequence ID" value="NZ_OCNH01000002.1"/>
</dbReference>
<keyword evidence="3" id="KW-1185">Reference proteome</keyword>
<feature type="region of interest" description="Disordered" evidence="1">
    <location>
        <begin position="594"/>
        <end position="619"/>
    </location>
</feature>
<name>A0A286G2F3_9BACT</name>
<dbReference type="Proteomes" id="UP000219452">
    <property type="component" value="Unassembled WGS sequence"/>
</dbReference>
<evidence type="ECO:0000256" key="1">
    <source>
        <dbReference type="SAM" id="MobiDB-lite"/>
    </source>
</evidence>
<dbReference type="AlphaFoldDB" id="A0A286G2F3"/>
<sequence>MSYLNSPRLTFNGDFQSDVSTVNNDTAHYNNETFKPSFQIPSDSNDPNGWWNPEGGAVFNFLNCKVSQLTFEDGTVKSDPGSDMILGQFVGGPEGRPTGKMVDLDPDQQGVSALWCVQLRLFTASNELLFQGDIATTAFRDLQFRQTDGGKTNGQPLGGTWTSVMTNVQWGEKALASSPFLQKLKEVTHENKLSINLNAFGYHYNHSQDGRFSLGRILGSIGPWFKGEPDTFLPGRRLYGLVGLRGPAYFRISNFITEPETKRLTVDFGSSFPIADALGCISLTTPLLLGVAKIPVNQGPAQEATYITPTDFLKIGPVEYKTGSADWLNQTGGIVSFSNLPDLTFSSLTHNQLLLVSPSASTPGQLAIIARESVEGLYVRADNFVQRLDTDDESTIAFYAYRWGKPFANSAINVTLDSPTADTPLGPNNPISIVYGNNYPSDGLKFASGIFTDQQGLACLKILGKAIHSPRKYIDGQVYTLQYTLETYPNDYNDFAMMRDIIAVHLRDQFDVPEPPTWEAIKSTLIQYSNLYPIMSKYLVNLSDPVDLKLKKARLLFAFKQPITNTMHMPVTRDLSKAKREAIIKWLEYGELPEANDPTNENPPVPISQNPLGAGTPLTESQQDYRNVIKAKNGSMPSFPVIQNLFENL</sequence>
<gene>
    <name evidence="2" type="ORF">SAMN06269250_3161</name>
</gene>
<reference evidence="3" key="1">
    <citation type="submission" date="2017-09" db="EMBL/GenBank/DDBJ databases">
        <authorList>
            <person name="Varghese N."/>
            <person name="Submissions S."/>
        </authorList>
    </citation>
    <scope>NUCLEOTIDE SEQUENCE [LARGE SCALE GENOMIC DNA]</scope>
    <source>
        <strain evidence="3">DSM 29961</strain>
    </source>
</reference>
<protein>
    <submittedName>
        <fullName evidence="2">Uncharacterized protein</fullName>
    </submittedName>
</protein>
<accession>A0A286G2F3</accession>
<dbReference type="EMBL" id="OCNH01000002">
    <property type="protein sequence ID" value="SOD89701.1"/>
    <property type="molecule type" value="Genomic_DNA"/>
</dbReference>
<evidence type="ECO:0000313" key="3">
    <source>
        <dbReference type="Proteomes" id="UP000219452"/>
    </source>
</evidence>